<evidence type="ECO:0000313" key="2">
    <source>
        <dbReference type="Proteomes" id="UP000273252"/>
    </source>
</evidence>
<dbReference type="RefSeq" id="WP_120034905.1">
    <property type="nucleotide sequence ID" value="NZ_QVMU01000031.1"/>
</dbReference>
<proteinExistence type="predicted"/>
<sequence>MKLAIVNNSGNVGKSTICQVLLQPRLTNSKIIKVETINSDGTDDLKFAAGEFHSIIQETDLYEHAILDIGSSNIETFMNQMKEFKDSHDDIDYFIIPITPKHKQQIDSVSTVTTLNTLGVEAEKIRFIFNQADRTIPTDRQYSVFIKNIKEVLDLIINHSNTPTIYETSAFSLLSQQDRTFNEVTNDNRDFKAMLRESTDREERLAISELRTTKQLINGVNDILDAAFLNLNLGS</sequence>
<protein>
    <submittedName>
        <fullName evidence="1">Transcriptional regulator</fullName>
    </submittedName>
</protein>
<dbReference type="AlphaFoldDB" id="A0A3A6QK46"/>
<dbReference type="Proteomes" id="UP000273252">
    <property type="component" value="Unassembled WGS sequence"/>
</dbReference>
<accession>A0A3A6QK46</accession>
<dbReference type="EMBL" id="QVMU01000031">
    <property type="protein sequence ID" value="RJX65822.1"/>
    <property type="molecule type" value="Genomic_DNA"/>
</dbReference>
<dbReference type="InterPro" id="IPR027417">
    <property type="entry name" value="P-loop_NTPase"/>
</dbReference>
<organism evidence="1 2">
    <name type="scientific">Vibrio sinensis</name>
    <dbReference type="NCBI Taxonomy" id="2302434"/>
    <lineage>
        <taxon>Bacteria</taxon>
        <taxon>Pseudomonadati</taxon>
        <taxon>Pseudomonadota</taxon>
        <taxon>Gammaproteobacteria</taxon>
        <taxon>Vibrionales</taxon>
        <taxon>Vibrionaceae</taxon>
        <taxon>Vibrio</taxon>
    </lineage>
</organism>
<evidence type="ECO:0000313" key="1">
    <source>
        <dbReference type="EMBL" id="RJX65822.1"/>
    </source>
</evidence>
<name>A0A3A6QK46_9VIBR</name>
<dbReference type="NCBIfam" id="NF041292">
    <property type="entry name" value="StbB"/>
    <property type="match status" value="1"/>
</dbReference>
<keyword evidence="2" id="KW-1185">Reference proteome</keyword>
<dbReference type="OrthoDB" id="5877230at2"/>
<gene>
    <name evidence="1" type="ORF">DZ860_20900</name>
</gene>
<reference evidence="1 2" key="1">
    <citation type="submission" date="2018-08" db="EMBL/GenBank/DDBJ databases">
        <title>Vibrio isolated from the Eastern China Marginal Seas.</title>
        <authorList>
            <person name="Li Y."/>
        </authorList>
    </citation>
    <scope>NUCLEOTIDE SEQUENCE [LARGE SCALE GENOMIC DNA]</scope>
    <source>
        <strain evidence="1 2">BEI233</strain>
    </source>
</reference>
<dbReference type="SUPFAM" id="SSF52540">
    <property type="entry name" value="P-loop containing nucleoside triphosphate hydrolases"/>
    <property type="match status" value="1"/>
</dbReference>
<dbReference type="InterPro" id="IPR047985">
    <property type="entry name" value="StbB-like"/>
</dbReference>
<comment type="caution">
    <text evidence="1">The sequence shown here is derived from an EMBL/GenBank/DDBJ whole genome shotgun (WGS) entry which is preliminary data.</text>
</comment>